<feature type="region of interest" description="Disordered" evidence="1">
    <location>
        <begin position="83"/>
        <end position="116"/>
    </location>
</feature>
<keyword evidence="2" id="KW-0812">Transmembrane</keyword>
<dbReference type="PANTHER" id="PTHR36340">
    <property type="entry name" value="NAD(P)H DEHYDROGENASE SUBUNIT CRR3, CHLOROPLASTIC-RELATED"/>
    <property type="match status" value="1"/>
</dbReference>
<keyword evidence="4" id="KW-1185">Reference proteome</keyword>
<evidence type="ECO:0000313" key="3">
    <source>
        <dbReference type="EMBL" id="KAJ8760994.1"/>
    </source>
</evidence>
<dbReference type="EMBL" id="JAIWQS010000007">
    <property type="protein sequence ID" value="KAJ8760994.1"/>
    <property type="molecule type" value="Genomic_DNA"/>
</dbReference>
<feature type="compositionally biased region" description="Low complexity" evidence="1">
    <location>
        <begin position="23"/>
        <end position="38"/>
    </location>
</feature>
<dbReference type="InterPro" id="IPR038931">
    <property type="entry name" value="CRR3"/>
</dbReference>
<comment type="caution">
    <text evidence="3">The sequence shown here is derived from an EMBL/GenBank/DDBJ whole genome shotgun (WGS) entry which is preliminary data.</text>
</comment>
<feature type="region of interest" description="Disordered" evidence="1">
    <location>
        <begin position="21"/>
        <end position="52"/>
    </location>
</feature>
<keyword evidence="2" id="KW-0472">Membrane</keyword>
<sequence length="177" mass="19865">MACLSCNSVTKAFVYGSLRFRSSKSNDSNNSTSSQPNSDPKHSNPLEKPKPKATITLPLNQTQRQSKLYQQLALSQLEHAIGAGSYRDSEHRGSRKRKSKELSQNSRGPMEGSIEKKLEETGDWLVNKTEEQIRSTGKGFLMFTFQWILPTYILLFLMASGVIKVPLESPLLDDLIM</sequence>
<dbReference type="AlphaFoldDB" id="A0AAV8T4D4"/>
<protein>
    <recommendedName>
        <fullName evidence="5">Chlororespiratory reduction 3</fullName>
    </recommendedName>
</protein>
<name>A0AAV8T4D4_9ROSI</name>
<gene>
    <name evidence="3" type="ORF">K2173_022032</name>
</gene>
<dbReference type="PANTHER" id="PTHR36340:SF1">
    <property type="entry name" value="NAD(P)H DEHYDROGENASE SUBUNIT CRR3, CHLOROPLASTIC-RELATED"/>
    <property type="match status" value="1"/>
</dbReference>
<feature type="compositionally biased region" description="Basic and acidic residues" evidence="1">
    <location>
        <begin position="39"/>
        <end position="50"/>
    </location>
</feature>
<evidence type="ECO:0000256" key="2">
    <source>
        <dbReference type="SAM" id="Phobius"/>
    </source>
</evidence>
<evidence type="ECO:0000256" key="1">
    <source>
        <dbReference type="SAM" id="MobiDB-lite"/>
    </source>
</evidence>
<dbReference type="Proteomes" id="UP001159364">
    <property type="component" value="Linkage Group LG07"/>
</dbReference>
<dbReference type="GO" id="GO:0009535">
    <property type="term" value="C:chloroplast thylakoid membrane"/>
    <property type="evidence" value="ECO:0007669"/>
    <property type="project" value="InterPro"/>
</dbReference>
<organism evidence="3 4">
    <name type="scientific">Erythroxylum novogranatense</name>
    <dbReference type="NCBI Taxonomy" id="1862640"/>
    <lineage>
        <taxon>Eukaryota</taxon>
        <taxon>Viridiplantae</taxon>
        <taxon>Streptophyta</taxon>
        <taxon>Embryophyta</taxon>
        <taxon>Tracheophyta</taxon>
        <taxon>Spermatophyta</taxon>
        <taxon>Magnoliopsida</taxon>
        <taxon>eudicotyledons</taxon>
        <taxon>Gunneridae</taxon>
        <taxon>Pentapetalae</taxon>
        <taxon>rosids</taxon>
        <taxon>fabids</taxon>
        <taxon>Malpighiales</taxon>
        <taxon>Erythroxylaceae</taxon>
        <taxon>Erythroxylum</taxon>
    </lineage>
</organism>
<evidence type="ECO:0008006" key="5">
    <source>
        <dbReference type="Google" id="ProtNLM"/>
    </source>
</evidence>
<accession>A0AAV8T4D4</accession>
<keyword evidence="2" id="KW-1133">Transmembrane helix</keyword>
<reference evidence="3 4" key="1">
    <citation type="submission" date="2021-09" db="EMBL/GenBank/DDBJ databases">
        <title>Genomic insights and catalytic innovation underlie evolution of tropane alkaloids biosynthesis.</title>
        <authorList>
            <person name="Wang Y.-J."/>
            <person name="Tian T."/>
            <person name="Huang J.-P."/>
            <person name="Huang S.-X."/>
        </authorList>
    </citation>
    <scope>NUCLEOTIDE SEQUENCE [LARGE SCALE GENOMIC DNA]</scope>
    <source>
        <strain evidence="3">KIB-2018</strain>
        <tissue evidence="3">Leaf</tissue>
    </source>
</reference>
<proteinExistence type="predicted"/>
<dbReference type="GO" id="GO:0010598">
    <property type="term" value="C:NAD(P)H dehydrogenase complex (plastoquinone)"/>
    <property type="evidence" value="ECO:0007669"/>
    <property type="project" value="InterPro"/>
</dbReference>
<dbReference type="GO" id="GO:0009773">
    <property type="term" value="P:photosynthetic electron transport in photosystem I"/>
    <property type="evidence" value="ECO:0007669"/>
    <property type="project" value="InterPro"/>
</dbReference>
<evidence type="ECO:0000313" key="4">
    <source>
        <dbReference type="Proteomes" id="UP001159364"/>
    </source>
</evidence>
<feature type="transmembrane region" description="Helical" evidence="2">
    <location>
        <begin position="140"/>
        <end position="163"/>
    </location>
</feature>